<feature type="region of interest" description="Disordered" evidence="1">
    <location>
        <begin position="54"/>
        <end position="77"/>
    </location>
</feature>
<dbReference type="Proteomes" id="UP001174909">
    <property type="component" value="Unassembled WGS sequence"/>
</dbReference>
<protein>
    <submittedName>
        <fullName evidence="2">Uncharacterized protein</fullName>
    </submittedName>
</protein>
<dbReference type="EMBL" id="CASHTH010003371">
    <property type="protein sequence ID" value="CAI8044016.1"/>
    <property type="molecule type" value="Genomic_DNA"/>
</dbReference>
<gene>
    <name evidence="2" type="ORF">GBAR_LOCUS24424</name>
</gene>
<dbReference type="AlphaFoldDB" id="A0AA35TBR3"/>
<name>A0AA35TBR3_GEOBA</name>
<sequence>MTVILTHWCRYNGGEGFVPGSMFRKFDRRQGTAYVKNIRRKFHARKSTRIIPTMKPKWMNDSTASSSSPSPSGNLCGPCVIVHA</sequence>
<comment type="caution">
    <text evidence="2">The sequence shown here is derived from an EMBL/GenBank/DDBJ whole genome shotgun (WGS) entry which is preliminary data.</text>
</comment>
<organism evidence="2 3">
    <name type="scientific">Geodia barretti</name>
    <name type="common">Barrett's horny sponge</name>
    <dbReference type="NCBI Taxonomy" id="519541"/>
    <lineage>
        <taxon>Eukaryota</taxon>
        <taxon>Metazoa</taxon>
        <taxon>Porifera</taxon>
        <taxon>Demospongiae</taxon>
        <taxon>Heteroscleromorpha</taxon>
        <taxon>Tetractinellida</taxon>
        <taxon>Astrophorina</taxon>
        <taxon>Geodiidae</taxon>
        <taxon>Geodia</taxon>
    </lineage>
</organism>
<evidence type="ECO:0000256" key="1">
    <source>
        <dbReference type="SAM" id="MobiDB-lite"/>
    </source>
</evidence>
<evidence type="ECO:0000313" key="3">
    <source>
        <dbReference type="Proteomes" id="UP001174909"/>
    </source>
</evidence>
<accession>A0AA35TBR3</accession>
<proteinExistence type="predicted"/>
<keyword evidence="3" id="KW-1185">Reference proteome</keyword>
<evidence type="ECO:0000313" key="2">
    <source>
        <dbReference type="EMBL" id="CAI8044016.1"/>
    </source>
</evidence>
<reference evidence="2" key="1">
    <citation type="submission" date="2023-03" db="EMBL/GenBank/DDBJ databases">
        <authorList>
            <person name="Steffen K."/>
            <person name="Cardenas P."/>
        </authorList>
    </citation>
    <scope>NUCLEOTIDE SEQUENCE</scope>
</reference>